<sequence length="187" mass="19422">MPVTTAAQTAVDCMATATGSRGQIRYPCAMHPRSGVPLDVHALRFDLWPKRHTPTGGRKMYLSRAAVTAINVGITCPFWASAFVKAADFEGTIAEVAAIGLPAPVFVAAMIILVQAGGSISLITGLFAPLGAAALVIFSLAASFLVHPFWTMPPGAFLPNFAAFTANMGLIGGLIAAAILTTLHKDS</sequence>
<accession>Q8KW46</accession>
<feature type="transmembrane region" description="Helical" evidence="5">
    <location>
        <begin position="126"/>
        <end position="150"/>
    </location>
</feature>
<protein>
    <submittedName>
        <fullName evidence="6">RC144</fullName>
    </submittedName>
</protein>
<organism evidence="6">
    <name type="scientific">Ruegeria sp. PR1b</name>
    <dbReference type="NCBI Taxonomy" id="185588"/>
    <lineage>
        <taxon>Bacteria</taxon>
        <taxon>Pseudomonadati</taxon>
        <taxon>Pseudomonadota</taxon>
        <taxon>Alphaproteobacteria</taxon>
        <taxon>Rhodobacterales</taxon>
        <taxon>Roseobacteraceae</taxon>
        <taxon>Ruegeria</taxon>
    </lineage>
</organism>
<feature type="transmembrane region" description="Helical" evidence="5">
    <location>
        <begin position="61"/>
        <end position="80"/>
    </location>
</feature>
<evidence type="ECO:0000313" key="6">
    <source>
        <dbReference type="EMBL" id="AAN05217.1"/>
    </source>
</evidence>
<dbReference type="AlphaFoldDB" id="Q8KW46"/>
<keyword evidence="4 5" id="KW-0472">Membrane</keyword>
<dbReference type="GO" id="GO:0016020">
    <property type="term" value="C:membrane"/>
    <property type="evidence" value="ECO:0007669"/>
    <property type="project" value="UniProtKB-SubCell"/>
</dbReference>
<comment type="subcellular location">
    <subcellularLocation>
        <location evidence="1">Membrane</location>
        <topology evidence="1">Multi-pass membrane protein</topology>
    </subcellularLocation>
</comment>
<reference evidence="6" key="1">
    <citation type="journal article" date="2003" name="Plasmid">
        <title>Nucleotide sequence based characterizations of two cryptic plasmids from the marine bacterium Ruegeria isolate PR1b.</title>
        <authorList>
            <person name="Zhong Z."/>
            <person name="Caspi R."/>
            <person name="Helinski D."/>
            <person name="Knauf V."/>
            <person name="Sykes S."/>
            <person name="O'Byrne C."/>
            <person name="Shea T.P."/>
            <person name="Wilkinson J.E."/>
            <person name="DeLoughery C."/>
            <person name="Toukdarian A."/>
        </authorList>
    </citation>
    <scope>NUCLEOTIDE SEQUENCE</scope>
    <source>
        <strain evidence="6">PR1b</strain>
        <plasmid evidence="6">pSD25</plasmid>
    </source>
</reference>
<evidence type="ECO:0000256" key="1">
    <source>
        <dbReference type="ARBA" id="ARBA00004141"/>
    </source>
</evidence>
<feature type="transmembrane region" description="Helical" evidence="5">
    <location>
        <begin position="92"/>
        <end position="114"/>
    </location>
</feature>
<keyword evidence="3 5" id="KW-1133">Transmembrane helix</keyword>
<dbReference type="Pfam" id="PF07681">
    <property type="entry name" value="DoxX"/>
    <property type="match status" value="1"/>
</dbReference>
<evidence type="ECO:0000256" key="3">
    <source>
        <dbReference type="ARBA" id="ARBA00022989"/>
    </source>
</evidence>
<dbReference type="EMBL" id="AF416331">
    <property type="protein sequence ID" value="AAN05217.1"/>
    <property type="molecule type" value="Genomic_DNA"/>
</dbReference>
<evidence type="ECO:0000256" key="5">
    <source>
        <dbReference type="SAM" id="Phobius"/>
    </source>
</evidence>
<keyword evidence="2 5" id="KW-0812">Transmembrane</keyword>
<dbReference type="InterPro" id="IPR032808">
    <property type="entry name" value="DoxX"/>
</dbReference>
<proteinExistence type="predicted"/>
<name>Q8KW46_9RHOB</name>
<evidence type="ECO:0000256" key="4">
    <source>
        <dbReference type="ARBA" id="ARBA00023136"/>
    </source>
</evidence>
<feature type="transmembrane region" description="Helical" evidence="5">
    <location>
        <begin position="162"/>
        <end position="183"/>
    </location>
</feature>
<evidence type="ECO:0000256" key="2">
    <source>
        <dbReference type="ARBA" id="ARBA00022692"/>
    </source>
</evidence>
<geneLocation type="plasmid" evidence="6">
    <name>pSD25</name>
</geneLocation>
<keyword evidence="6" id="KW-0614">Plasmid</keyword>